<dbReference type="STRING" id="118168.MC7420_7395"/>
<dbReference type="HOGENOM" id="CLU_025996_21_0_3"/>
<evidence type="ECO:0000313" key="3">
    <source>
        <dbReference type="Proteomes" id="UP000003835"/>
    </source>
</evidence>
<dbReference type="RefSeq" id="WP_006098219.1">
    <property type="nucleotide sequence ID" value="NZ_DS989841.1"/>
</dbReference>
<sequence>MQSIIDLEQLPPSFAESEWPWSTQTISVPNQIPNGHEYPRISIITPSYNQGQFIEETIRSVLLQNYPNLEYIIIDGGSTDNSVEIIRKYEPWLNYWVSEPDQGQSDAIQKGFNLCTGIIWNWLNSDDILEPNALYNIAIAYQTNSEATIYSGQLTVFGQGESMLAPRCFQTFNDLVCVWEKWAVPQPAIFMNRKSCIEVNGLNTSLHYGMDYDLYLRLALLPEFNVHNIEELIAKIRRHPNSKTVSKQIYFRREILKVFDSFVNRNYCSLPLKWKRSRFLFEYISALKFNQDTNSLSSFFMITMPYWKEVWKYRYFWGALYQRIKSKMLLNL</sequence>
<dbReference type="PANTHER" id="PTHR22916:SF65">
    <property type="entry name" value="SLR1065 PROTEIN"/>
    <property type="match status" value="1"/>
</dbReference>
<dbReference type="PANTHER" id="PTHR22916">
    <property type="entry name" value="GLYCOSYLTRANSFERASE"/>
    <property type="match status" value="1"/>
</dbReference>
<dbReference type="GO" id="GO:0016740">
    <property type="term" value="F:transferase activity"/>
    <property type="evidence" value="ECO:0007669"/>
    <property type="project" value="UniProtKB-KW"/>
</dbReference>
<dbReference type="OrthoDB" id="396512at2"/>
<evidence type="ECO:0000313" key="2">
    <source>
        <dbReference type="EMBL" id="EDX78742.1"/>
    </source>
</evidence>
<dbReference type="Proteomes" id="UP000003835">
    <property type="component" value="Unassembled WGS sequence"/>
</dbReference>
<dbReference type="InterPro" id="IPR001173">
    <property type="entry name" value="Glyco_trans_2-like"/>
</dbReference>
<keyword evidence="2" id="KW-0808">Transferase</keyword>
<dbReference type="AlphaFoldDB" id="B4VH89"/>
<organism evidence="2 3">
    <name type="scientific">Coleofasciculus chthonoplastes PCC 7420</name>
    <dbReference type="NCBI Taxonomy" id="118168"/>
    <lineage>
        <taxon>Bacteria</taxon>
        <taxon>Bacillati</taxon>
        <taxon>Cyanobacteriota</taxon>
        <taxon>Cyanophyceae</taxon>
        <taxon>Coleofasciculales</taxon>
        <taxon>Coleofasciculaceae</taxon>
        <taxon>Coleofasciculus</taxon>
    </lineage>
</organism>
<accession>B4VH89</accession>
<reference evidence="2 3" key="1">
    <citation type="submission" date="2008-07" db="EMBL/GenBank/DDBJ databases">
        <authorList>
            <person name="Tandeau de Marsac N."/>
            <person name="Ferriera S."/>
            <person name="Johnson J."/>
            <person name="Kravitz S."/>
            <person name="Beeson K."/>
            <person name="Sutton G."/>
            <person name="Rogers Y.-H."/>
            <person name="Friedman R."/>
            <person name="Frazier M."/>
            <person name="Venter J.C."/>
        </authorList>
    </citation>
    <scope>NUCLEOTIDE SEQUENCE [LARGE SCALE GENOMIC DNA]</scope>
    <source>
        <strain evidence="2 3">PCC 7420</strain>
    </source>
</reference>
<feature type="domain" description="Glycosyltransferase 2-like" evidence="1">
    <location>
        <begin position="42"/>
        <end position="154"/>
    </location>
</feature>
<dbReference type="Gene3D" id="3.90.550.10">
    <property type="entry name" value="Spore Coat Polysaccharide Biosynthesis Protein SpsA, Chain A"/>
    <property type="match status" value="1"/>
</dbReference>
<dbReference type="Pfam" id="PF00535">
    <property type="entry name" value="Glycos_transf_2"/>
    <property type="match status" value="1"/>
</dbReference>
<gene>
    <name evidence="2" type="ORF">MC7420_7395</name>
</gene>
<name>B4VH89_9CYAN</name>
<proteinExistence type="predicted"/>
<dbReference type="EMBL" id="DS989841">
    <property type="protein sequence ID" value="EDX78742.1"/>
    <property type="molecule type" value="Genomic_DNA"/>
</dbReference>
<protein>
    <submittedName>
        <fullName evidence="2">Glycosyl transferase, group 2 family protein</fullName>
    </submittedName>
</protein>
<dbReference type="CDD" id="cd06433">
    <property type="entry name" value="GT_2_WfgS_like"/>
    <property type="match status" value="1"/>
</dbReference>
<evidence type="ECO:0000259" key="1">
    <source>
        <dbReference type="Pfam" id="PF00535"/>
    </source>
</evidence>
<dbReference type="SUPFAM" id="SSF53448">
    <property type="entry name" value="Nucleotide-diphospho-sugar transferases"/>
    <property type="match status" value="1"/>
</dbReference>
<keyword evidence="3" id="KW-1185">Reference proteome</keyword>
<dbReference type="eggNOG" id="COG0463">
    <property type="taxonomic scope" value="Bacteria"/>
</dbReference>
<dbReference type="InterPro" id="IPR029044">
    <property type="entry name" value="Nucleotide-diphossugar_trans"/>
</dbReference>